<keyword evidence="2" id="KW-0812">Transmembrane</keyword>
<dbReference type="Proteomes" id="UP000694387">
    <property type="component" value="Chromosome 4"/>
</dbReference>
<reference evidence="3" key="3">
    <citation type="submission" date="2025-09" db="UniProtKB">
        <authorList>
            <consortium name="Ensembl"/>
        </authorList>
    </citation>
    <scope>IDENTIFICATION</scope>
</reference>
<keyword evidence="2" id="KW-0472">Membrane</keyword>
<dbReference type="GeneTree" id="ENSGT00940000169408"/>
<dbReference type="GO" id="GO:0044458">
    <property type="term" value="P:motile cilium assembly"/>
    <property type="evidence" value="ECO:0007669"/>
    <property type="project" value="TreeGrafter"/>
</dbReference>
<evidence type="ECO:0000313" key="4">
    <source>
        <dbReference type="Proteomes" id="UP000694387"/>
    </source>
</evidence>
<accession>A0A9L0JKY9</accession>
<dbReference type="PANTHER" id="PTHR46500">
    <property type="entry name" value="CILIA- AND FLAGELLA-ASSOCIATED PROTEIN 221"/>
    <property type="match status" value="1"/>
</dbReference>
<evidence type="ECO:0000256" key="2">
    <source>
        <dbReference type="SAM" id="Phobius"/>
    </source>
</evidence>
<protein>
    <recommendedName>
        <fullName evidence="5">Cilia and flagella associated protein 221</fullName>
    </recommendedName>
</protein>
<sequence>MQRLRSSKESAVVKKKKKIYIYIYIHTHICTLTFPHLQVLIEGVSFFLHDCGRCRPPQWPSLPLCPCPCSISMSSGKSPPLAERAVADACPMPGLETGQQKRIFFPLCLLQNPSPGVFAVKQPLTYAETLIDYHLCSHPKYKVTKESHDGSSTPLTQKQFLHHTDIIPGIMHWKRFQPLVFSSLPETSKVETTQSCDPFAVALLPAHVPATLDALPEEDRLEAAERELCEQNIEITLTPEMIEAEFPLLDSKDTKKEKEVRDQAPPTEKAGEKVLEEMNSLRAKALNPHLILE</sequence>
<reference evidence="3 4" key="1">
    <citation type="journal article" date="2020" name="Nat. Commun.">
        <title>Donkey genomes provide new insights into domestication and selection for coat color.</title>
        <authorList>
            <person name="Wang"/>
            <person name="C."/>
            <person name="Li"/>
            <person name="H."/>
            <person name="Guo"/>
            <person name="Y."/>
            <person name="Huang"/>
            <person name="J."/>
            <person name="Sun"/>
            <person name="Y."/>
            <person name="Min"/>
            <person name="J."/>
            <person name="Wang"/>
            <person name="J."/>
            <person name="Fang"/>
            <person name="X."/>
            <person name="Zhao"/>
            <person name="Z."/>
            <person name="Wang"/>
            <person name="S."/>
            <person name="Zhang"/>
            <person name="Y."/>
            <person name="Liu"/>
            <person name="Q."/>
            <person name="Jiang"/>
            <person name="Q."/>
            <person name="Wang"/>
            <person name="X."/>
            <person name="Guo"/>
            <person name="Y."/>
            <person name="Yang"/>
            <person name="C."/>
            <person name="Wang"/>
            <person name="Y."/>
            <person name="Tian"/>
            <person name="F."/>
            <person name="Zhuang"/>
            <person name="G."/>
            <person name="Fan"/>
            <person name="Y."/>
            <person name="Gao"/>
            <person name="Q."/>
            <person name="Li"/>
            <person name="Y."/>
            <person name="Ju"/>
            <person name="Z."/>
            <person name="Li"/>
            <person name="J."/>
            <person name="Li"/>
            <person name="R."/>
            <person name="Hou"/>
            <person name="M."/>
            <person name="Yang"/>
            <person name="G."/>
            <person name="Liu"/>
            <person name="G."/>
            <person name="Liu"/>
            <person name="W."/>
            <person name="Guo"/>
            <person name="J."/>
            <person name="Pan"/>
            <person name="S."/>
            <person name="Fan"/>
            <person name="G."/>
            <person name="Zhang"/>
            <person name="W."/>
            <person name="Zhang"/>
            <person name="R."/>
            <person name="Yu"/>
            <person name="J."/>
            <person name="Zhang"/>
            <person name="X."/>
            <person name="Yin"/>
            <person name="Q."/>
            <person name="Ji"/>
            <person name="C."/>
            <person name="Jin"/>
            <person name="Y."/>
            <person name="Yue"/>
            <person name="G."/>
            <person name="Liu"/>
            <person name="M."/>
            <person name="Xu"/>
            <person name="J."/>
            <person name="Liu"/>
            <person name="S."/>
            <person name="Jordana"/>
            <person name="J."/>
            <person name="Noce"/>
            <person name="A."/>
            <person name="Amills"/>
            <person name="M."/>
            <person name="Wu"/>
            <person name="D.D."/>
            <person name="Li"/>
            <person name="S."/>
            <person name="Zhou"/>
            <person name="X. and Zhong"/>
            <person name="J."/>
        </authorList>
    </citation>
    <scope>NUCLEOTIDE SEQUENCE [LARGE SCALE GENOMIC DNA]</scope>
</reference>
<dbReference type="PANTHER" id="PTHR46500:SF1">
    <property type="entry name" value="CILIA- AND FLAGELLA-ASSOCIATED PROTEIN 221"/>
    <property type="match status" value="1"/>
</dbReference>
<feature type="compositionally biased region" description="Basic and acidic residues" evidence="1">
    <location>
        <begin position="250"/>
        <end position="262"/>
    </location>
</feature>
<organism evidence="3 4">
    <name type="scientific">Equus asinus</name>
    <name type="common">Donkey</name>
    <name type="synonym">Equus africanus asinus</name>
    <dbReference type="NCBI Taxonomy" id="9793"/>
    <lineage>
        <taxon>Eukaryota</taxon>
        <taxon>Metazoa</taxon>
        <taxon>Chordata</taxon>
        <taxon>Craniata</taxon>
        <taxon>Vertebrata</taxon>
        <taxon>Euteleostomi</taxon>
        <taxon>Mammalia</taxon>
        <taxon>Eutheria</taxon>
        <taxon>Laurasiatheria</taxon>
        <taxon>Perissodactyla</taxon>
        <taxon>Equidae</taxon>
        <taxon>Equus</taxon>
    </lineage>
</organism>
<feature type="transmembrane region" description="Helical" evidence="2">
    <location>
        <begin position="21"/>
        <end position="48"/>
    </location>
</feature>
<evidence type="ECO:0000256" key="1">
    <source>
        <dbReference type="SAM" id="MobiDB-lite"/>
    </source>
</evidence>
<dbReference type="AlphaFoldDB" id="A0A9L0JKY9"/>
<reference evidence="3" key="2">
    <citation type="submission" date="2025-08" db="UniProtKB">
        <authorList>
            <consortium name="Ensembl"/>
        </authorList>
    </citation>
    <scope>IDENTIFICATION</scope>
</reference>
<feature type="region of interest" description="Disordered" evidence="1">
    <location>
        <begin position="247"/>
        <end position="276"/>
    </location>
</feature>
<keyword evidence="4" id="KW-1185">Reference proteome</keyword>
<dbReference type="InterPro" id="IPR029676">
    <property type="entry name" value="CFAP221"/>
</dbReference>
<proteinExistence type="predicted"/>
<dbReference type="GO" id="GO:0003341">
    <property type="term" value="P:cilium movement"/>
    <property type="evidence" value="ECO:0007669"/>
    <property type="project" value="InterPro"/>
</dbReference>
<dbReference type="Ensembl" id="ENSEAST00005062371.1">
    <property type="protein sequence ID" value="ENSEASP00005049855.1"/>
    <property type="gene ID" value="ENSEASG00005026482.1"/>
</dbReference>
<evidence type="ECO:0000313" key="3">
    <source>
        <dbReference type="Ensembl" id="ENSEASP00005049855.1"/>
    </source>
</evidence>
<name>A0A9L0JKY9_EQUAS</name>
<evidence type="ECO:0008006" key="5">
    <source>
        <dbReference type="Google" id="ProtNLM"/>
    </source>
</evidence>
<keyword evidence="2" id="KW-1133">Transmembrane helix</keyword>
<dbReference type="GO" id="GO:0097729">
    <property type="term" value="C:9+2 motile cilium"/>
    <property type="evidence" value="ECO:0007669"/>
    <property type="project" value="TreeGrafter"/>
</dbReference>